<keyword evidence="3" id="KW-0328">Glycosyltransferase</keyword>
<dbReference type="InterPro" id="IPR058980">
    <property type="entry name" value="Glyco_transf_N"/>
</dbReference>
<keyword evidence="2 3" id="KW-0808">Transferase</keyword>
<feature type="domain" description="Glycosyltransferase N-terminal" evidence="6">
    <location>
        <begin position="15"/>
        <end position="141"/>
    </location>
</feature>
<dbReference type="InterPro" id="IPR035595">
    <property type="entry name" value="UDP_glycos_trans_CS"/>
</dbReference>
<dbReference type="Pfam" id="PF26168">
    <property type="entry name" value="Glyco_transf_N"/>
    <property type="match status" value="1"/>
</dbReference>
<evidence type="ECO:0000256" key="1">
    <source>
        <dbReference type="ARBA" id="ARBA00009995"/>
    </source>
</evidence>
<gene>
    <name evidence="7" type="ORF">HU200_032089</name>
</gene>
<sequence>MGSLAADAAGDRPHVVCVPLPAQGHVTPMLKLAKVLHCRGFHVTFVNSEFNHRRLLRSRGAHALDGVPGFRFAAIPEGLPPSDADATQDVPSLCRATMETCLPHFRRLLAELNASGPDVPPVTCVVGDDVMSFTLEAAREIGVPCALFWTASVCGYMGYRYYRNLMDMGIFPLKDTEQLTNGFLDTPVDWAAGMSKHTRLKDLPSFLRSTDPDEFMVHFALKVTEQIAGADAVILNTFDELEQEALEAMRAMIPASASIHTVGPLAFLAEGVVPRGGPLDALGSNLWKEDVSCFGWLDGRAPRSVVYVNYGSITVMTSEELVEFAWGLANSGHDFLWIIRPDLVNGDAAVLPPEFMEAVKGRGHLATWCPQEVVLRHEAVGVFLTHSGWNSTMESLCGGVPMLCWPFFAEQQTNCRYKCMEWGVAMEIGHDVRREAVEEKIREAMTGEKGKEMRRRAVEWRESAVRATQPGGRSYANLDKLVADGDAGTSRRRRACPLLNAGPWFADAGPPSKAGSKQPRSPPATPNPIAGAHRTSPELAKHRGRWER</sequence>
<proteinExistence type="inferred from homology"/>
<protein>
    <recommendedName>
        <fullName evidence="4">Glycosyltransferase</fullName>
        <ecNumber evidence="4">2.4.1.-</ecNumber>
    </recommendedName>
</protein>
<reference evidence="7" key="1">
    <citation type="submission" date="2020-07" db="EMBL/GenBank/DDBJ databases">
        <title>Genome sequence and genetic diversity analysis of an under-domesticated orphan crop, white fonio (Digitaria exilis).</title>
        <authorList>
            <person name="Bennetzen J.L."/>
            <person name="Chen S."/>
            <person name="Ma X."/>
            <person name="Wang X."/>
            <person name="Yssel A.E.J."/>
            <person name="Chaluvadi S.R."/>
            <person name="Johnson M."/>
            <person name="Gangashetty P."/>
            <person name="Hamidou F."/>
            <person name="Sanogo M.D."/>
            <person name="Zwaenepoel A."/>
            <person name="Wallace J."/>
            <person name="Van De Peer Y."/>
            <person name="Van Deynze A."/>
        </authorList>
    </citation>
    <scope>NUCLEOTIDE SEQUENCE</scope>
    <source>
        <tissue evidence="7">Leaves</tissue>
    </source>
</reference>
<evidence type="ECO:0000256" key="2">
    <source>
        <dbReference type="ARBA" id="ARBA00022679"/>
    </source>
</evidence>
<name>A0A835BTQ0_9POAL</name>
<comment type="caution">
    <text evidence="7">The sequence shown here is derived from an EMBL/GenBank/DDBJ whole genome shotgun (WGS) entry which is preliminary data.</text>
</comment>
<evidence type="ECO:0000256" key="3">
    <source>
        <dbReference type="RuleBase" id="RU003718"/>
    </source>
</evidence>
<organism evidence="7 8">
    <name type="scientific">Digitaria exilis</name>
    <dbReference type="NCBI Taxonomy" id="1010633"/>
    <lineage>
        <taxon>Eukaryota</taxon>
        <taxon>Viridiplantae</taxon>
        <taxon>Streptophyta</taxon>
        <taxon>Embryophyta</taxon>
        <taxon>Tracheophyta</taxon>
        <taxon>Spermatophyta</taxon>
        <taxon>Magnoliopsida</taxon>
        <taxon>Liliopsida</taxon>
        <taxon>Poales</taxon>
        <taxon>Poaceae</taxon>
        <taxon>PACMAD clade</taxon>
        <taxon>Panicoideae</taxon>
        <taxon>Panicodae</taxon>
        <taxon>Paniceae</taxon>
        <taxon>Anthephorinae</taxon>
        <taxon>Digitaria</taxon>
    </lineage>
</organism>
<dbReference type="OrthoDB" id="5835829at2759"/>
<dbReference type="CDD" id="cd03784">
    <property type="entry name" value="GT1_Gtf-like"/>
    <property type="match status" value="1"/>
</dbReference>
<dbReference type="GO" id="GO:0080043">
    <property type="term" value="F:quercetin 3-O-glucosyltransferase activity"/>
    <property type="evidence" value="ECO:0007669"/>
    <property type="project" value="TreeGrafter"/>
</dbReference>
<comment type="similarity">
    <text evidence="1 3">Belongs to the UDP-glycosyltransferase family.</text>
</comment>
<keyword evidence="8" id="KW-1185">Reference proteome</keyword>
<dbReference type="SUPFAM" id="SSF53756">
    <property type="entry name" value="UDP-Glycosyltransferase/glycogen phosphorylase"/>
    <property type="match status" value="1"/>
</dbReference>
<dbReference type="PANTHER" id="PTHR11926">
    <property type="entry name" value="GLUCOSYL/GLUCURONOSYL TRANSFERASES"/>
    <property type="match status" value="1"/>
</dbReference>
<dbReference type="InterPro" id="IPR002213">
    <property type="entry name" value="UDP_glucos_trans"/>
</dbReference>
<dbReference type="Gene3D" id="3.40.50.2000">
    <property type="entry name" value="Glycogen Phosphorylase B"/>
    <property type="match status" value="2"/>
</dbReference>
<evidence type="ECO:0000256" key="4">
    <source>
        <dbReference type="RuleBase" id="RU362057"/>
    </source>
</evidence>
<evidence type="ECO:0000313" key="7">
    <source>
        <dbReference type="EMBL" id="KAF8703296.1"/>
    </source>
</evidence>
<dbReference type="Pfam" id="PF00201">
    <property type="entry name" value="UDPGT"/>
    <property type="match status" value="1"/>
</dbReference>
<dbReference type="Proteomes" id="UP000636709">
    <property type="component" value="Unassembled WGS sequence"/>
</dbReference>
<accession>A0A835BTQ0</accession>
<evidence type="ECO:0000259" key="6">
    <source>
        <dbReference type="Pfam" id="PF26168"/>
    </source>
</evidence>
<feature type="region of interest" description="Disordered" evidence="5">
    <location>
        <begin position="501"/>
        <end position="548"/>
    </location>
</feature>
<dbReference type="FunFam" id="3.40.50.2000:FF:000027">
    <property type="entry name" value="Glycosyltransferase"/>
    <property type="match status" value="1"/>
</dbReference>
<dbReference type="AlphaFoldDB" id="A0A835BTQ0"/>
<evidence type="ECO:0000256" key="5">
    <source>
        <dbReference type="SAM" id="MobiDB-lite"/>
    </source>
</evidence>
<evidence type="ECO:0000313" key="8">
    <source>
        <dbReference type="Proteomes" id="UP000636709"/>
    </source>
</evidence>
<feature type="compositionally biased region" description="Basic and acidic residues" evidence="5">
    <location>
        <begin position="535"/>
        <end position="548"/>
    </location>
</feature>
<dbReference type="FunFam" id="3.40.50.2000:FF:000055">
    <property type="entry name" value="Glycosyltransferase"/>
    <property type="match status" value="1"/>
</dbReference>
<dbReference type="PROSITE" id="PS00375">
    <property type="entry name" value="UDPGT"/>
    <property type="match status" value="1"/>
</dbReference>
<dbReference type="PANTHER" id="PTHR11926:SF1359">
    <property type="entry name" value="GLYCOSYLTRANSFERASE"/>
    <property type="match status" value="1"/>
</dbReference>
<dbReference type="EMBL" id="JACEFO010001778">
    <property type="protein sequence ID" value="KAF8703296.1"/>
    <property type="molecule type" value="Genomic_DNA"/>
</dbReference>
<dbReference type="EC" id="2.4.1.-" evidence="4"/>
<dbReference type="GO" id="GO:0080044">
    <property type="term" value="F:quercetin 7-O-glucosyltransferase activity"/>
    <property type="evidence" value="ECO:0007669"/>
    <property type="project" value="TreeGrafter"/>
</dbReference>